<accession>A0A419SCJ7</accession>
<protein>
    <recommendedName>
        <fullName evidence="4">DUF4369 domain-containing protein</fullName>
    </recommendedName>
</protein>
<evidence type="ECO:0008006" key="4">
    <source>
        <dbReference type="Google" id="ProtNLM"/>
    </source>
</evidence>
<sequence length="230" mass="26897">MTCKKTFLSILISLSTQMLFAQSTMLKGLVFERGSNKRLENVFIQNKTHHTKTDEWGNFQIEASIGDTLYFSKIGFADFQQVISAKQNLLIYLEASIALDEVKVKGQTKQQEQREVLDEYRAKGVFYNGDPPLLVYIFSPLTALHELLSTDANNAKRFSNYAARENAETMVDRHFNKTVIKQSIPIKDEDLAEFMYYHRPKAEDVKYWTRYDDMAYIKQKYKEFLKRKKL</sequence>
<keyword evidence="3" id="KW-1185">Reference proteome</keyword>
<comment type="caution">
    <text evidence="2">The sequence shown here is derived from an EMBL/GenBank/DDBJ whole genome shotgun (WGS) entry which is preliminary data.</text>
</comment>
<organism evidence="2 3">
    <name type="scientific">Pelobium manganitolerans</name>
    <dbReference type="NCBI Taxonomy" id="1842495"/>
    <lineage>
        <taxon>Bacteria</taxon>
        <taxon>Pseudomonadati</taxon>
        <taxon>Bacteroidota</taxon>
        <taxon>Sphingobacteriia</taxon>
        <taxon>Sphingobacteriales</taxon>
        <taxon>Sphingobacteriaceae</taxon>
        <taxon>Pelobium</taxon>
    </lineage>
</organism>
<evidence type="ECO:0000313" key="2">
    <source>
        <dbReference type="EMBL" id="RKD20356.1"/>
    </source>
</evidence>
<dbReference type="AlphaFoldDB" id="A0A419SCJ7"/>
<feature type="signal peptide" evidence="1">
    <location>
        <begin position="1"/>
        <end position="21"/>
    </location>
</feature>
<dbReference type="RefSeq" id="WP_120180272.1">
    <property type="nucleotide sequence ID" value="NZ_MBTA01000001.1"/>
</dbReference>
<dbReference type="InterPro" id="IPR008969">
    <property type="entry name" value="CarboxyPept-like_regulatory"/>
</dbReference>
<dbReference type="SUPFAM" id="SSF49464">
    <property type="entry name" value="Carboxypeptidase regulatory domain-like"/>
    <property type="match status" value="1"/>
</dbReference>
<dbReference type="OrthoDB" id="789400at2"/>
<evidence type="ECO:0000256" key="1">
    <source>
        <dbReference type="SAM" id="SignalP"/>
    </source>
</evidence>
<reference evidence="2 3" key="1">
    <citation type="submission" date="2016-07" db="EMBL/GenBank/DDBJ databases">
        <title>Genome of Pelobium manganitolerans.</title>
        <authorList>
            <person name="Wu S."/>
            <person name="Wang G."/>
        </authorList>
    </citation>
    <scope>NUCLEOTIDE SEQUENCE [LARGE SCALE GENOMIC DNA]</scope>
    <source>
        <strain evidence="2 3">YS-25</strain>
    </source>
</reference>
<dbReference type="EMBL" id="MBTA01000001">
    <property type="protein sequence ID" value="RKD20356.1"/>
    <property type="molecule type" value="Genomic_DNA"/>
</dbReference>
<dbReference type="Proteomes" id="UP000283433">
    <property type="component" value="Unassembled WGS sequence"/>
</dbReference>
<name>A0A419SCJ7_9SPHI</name>
<keyword evidence="1" id="KW-0732">Signal</keyword>
<proteinExistence type="predicted"/>
<feature type="chain" id="PRO_5019535235" description="DUF4369 domain-containing protein" evidence="1">
    <location>
        <begin position="22"/>
        <end position="230"/>
    </location>
</feature>
<gene>
    <name evidence="2" type="ORF">BCY91_01690</name>
</gene>
<evidence type="ECO:0000313" key="3">
    <source>
        <dbReference type="Proteomes" id="UP000283433"/>
    </source>
</evidence>